<gene>
    <name evidence="1" type="ORF">LIER_16512</name>
</gene>
<name>A0AAV3Q6X6_LITER</name>
<dbReference type="EMBL" id="BAABME010003698">
    <property type="protein sequence ID" value="GAA0159814.1"/>
    <property type="molecule type" value="Genomic_DNA"/>
</dbReference>
<dbReference type="Proteomes" id="UP001454036">
    <property type="component" value="Unassembled WGS sequence"/>
</dbReference>
<evidence type="ECO:0000313" key="1">
    <source>
        <dbReference type="EMBL" id="GAA0159814.1"/>
    </source>
</evidence>
<keyword evidence="2" id="KW-1185">Reference proteome</keyword>
<proteinExistence type="predicted"/>
<reference evidence="1 2" key="1">
    <citation type="submission" date="2024-01" db="EMBL/GenBank/DDBJ databases">
        <title>The complete chloroplast genome sequence of Lithospermum erythrorhizon: insights into the phylogenetic relationship among Boraginaceae species and the maternal lineages of purple gromwells.</title>
        <authorList>
            <person name="Okada T."/>
            <person name="Watanabe K."/>
        </authorList>
    </citation>
    <scope>NUCLEOTIDE SEQUENCE [LARGE SCALE GENOMIC DNA]</scope>
</reference>
<comment type="caution">
    <text evidence="1">The sequence shown here is derived from an EMBL/GenBank/DDBJ whole genome shotgun (WGS) entry which is preliminary data.</text>
</comment>
<organism evidence="1 2">
    <name type="scientific">Lithospermum erythrorhizon</name>
    <name type="common">Purple gromwell</name>
    <name type="synonym">Lithospermum officinale var. erythrorhizon</name>
    <dbReference type="NCBI Taxonomy" id="34254"/>
    <lineage>
        <taxon>Eukaryota</taxon>
        <taxon>Viridiplantae</taxon>
        <taxon>Streptophyta</taxon>
        <taxon>Embryophyta</taxon>
        <taxon>Tracheophyta</taxon>
        <taxon>Spermatophyta</taxon>
        <taxon>Magnoliopsida</taxon>
        <taxon>eudicotyledons</taxon>
        <taxon>Gunneridae</taxon>
        <taxon>Pentapetalae</taxon>
        <taxon>asterids</taxon>
        <taxon>lamiids</taxon>
        <taxon>Boraginales</taxon>
        <taxon>Boraginaceae</taxon>
        <taxon>Boraginoideae</taxon>
        <taxon>Lithospermeae</taxon>
        <taxon>Lithospermum</taxon>
    </lineage>
</organism>
<sequence>MFHSNFIHQPPEPLHPTVASWPFDAWELDMVGPLPKKAVLLLESQILSLRMAIQEGLTQEENAHLRLEELESLDERRLDAQQRLIITPKKGKKFVSKWDGPYIIREVYTNGSYLMIDQDGVEVGPINGRYLKLYYP</sequence>
<evidence type="ECO:0000313" key="2">
    <source>
        <dbReference type="Proteomes" id="UP001454036"/>
    </source>
</evidence>
<dbReference type="AlphaFoldDB" id="A0AAV3Q6X6"/>
<protein>
    <submittedName>
        <fullName evidence="1">Uncharacterized protein</fullName>
    </submittedName>
</protein>
<accession>A0AAV3Q6X6</accession>